<dbReference type="EMBL" id="JAUFRC010000001">
    <property type="protein sequence ID" value="MDN3711689.1"/>
    <property type="molecule type" value="Genomic_DNA"/>
</dbReference>
<organism evidence="2 3">
    <name type="scientific">Paracoccus cavernae</name>
    <dbReference type="NCBI Taxonomy" id="1571207"/>
    <lineage>
        <taxon>Bacteria</taxon>
        <taxon>Pseudomonadati</taxon>
        <taxon>Pseudomonadota</taxon>
        <taxon>Alphaproteobacteria</taxon>
        <taxon>Rhodobacterales</taxon>
        <taxon>Paracoccaceae</taxon>
        <taxon>Paracoccus</taxon>
    </lineage>
</organism>
<evidence type="ECO:0000256" key="1">
    <source>
        <dbReference type="SAM" id="MobiDB-lite"/>
    </source>
</evidence>
<feature type="region of interest" description="Disordered" evidence="1">
    <location>
        <begin position="170"/>
        <end position="197"/>
    </location>
</feature>
<comment type="caution">
    <text evidence="2">The sequence shown here is derived from an EMBL/GenBank/DDBJ whole genome shotgun (WGS) entry which is preliminary data.</text>
</comment>
<sequence>MTAPQPIPADGQIVLDRASNRQVPAQVMQAELVITLESGPTYSFDVSFELPAIHQPTGLQRRLTNLGLYAGITEFFDGRALWAMRAFKRIHMNRFTRNASARENDQLLDGQAYRIPAEVMEAVRKAHGAHPADRVSELEVPEALLRRAPRARPMQGCSARRCCNAARTTFPAGPTTATPDQTGPRPSGQVARTRASRSRVLATSFALVPITKVRARRRSRTGSTCRSRSICCNSRSSRPASG</sequence>
<feature type="compositionally biased region" description="Low complexity" evidence="1">
    <location>
        <begin position="170"/>
        <end position="179"/>
    </location>
</feature>
<proteinExistence type="predicted"/>
<protein>
    <submittedName>
        <fullName evidence="2">Uncharacterized protein</fullName>
    </submittedName>
</protein>
<dbReference type="Proteomes" id="UP001243846">
    <property type="component" value="Unassembled WGS sequence"/>
</dbReference>
<gene>
    <name evidence="2" type="ORF">QWZ10_07305</name>
</gene>
<name>A0ABT8D5D5_9RHOB</name>
<evidence type="ECO:0000313" key="3">
    <source>
        <dbReference type="Proteomes" id="UP001243846"/>
    </source>
</evidence>
<reference evidence="3" key="1">
    <citation type="journal article" date="2019" name="Int. J. Syst. Evol. Microbiol.">
        <title>The Global Catalogue of Microorganisms (GCM) 10K type strain sequencing project: providing services to taxonomists for standard genome sequencing and annotation.</title>
        <authorList>
            <consortium name="The Broad Institute Genomics Platform"/>
            <consortium name="The Broad Institute Genome Sequencing Center for Infectious Disease"/>
            <person name="Wu L."/>
            <person name="Ma J."/>
        </authorList>
    </citation>
    <scope>NUCLEOTIDE SEQUENCE [LARGE SCALE GENOMIC DNA]</scope>
    <source>
        <strain evidence="3">CECT 8482</strain>
    </source>
</reference>
<evidence type="ECO:0000313" key="2">
    <source>
        <dbReference type="EMBL" id="MDN3711689.1"/>
    </source>
</evidence>
<accession>A0ABT8D5D5</accession>
<keyword evidence="3" id="KW-1185">Reference proteome</keyword>